<dbReference type="InterPro" id="IPR015904">
    <property type="entry name" value="Sulphide_quinone_reductase"/>
</dbReference>
<keyword evidence="3" id="KW-0874">Quinone</keyword>
<evidence type="ECO:0000256" key="3">
    <source>
        <dbReference type="ARBA" id="ARBA00022719"/>
    </source>
</evidence>
<evidence type="ECO:0000256" key="6">
    <source>
        <dbReference type="ARBA" id="ARBA00023002"/>
    </source>
</evidence>
<dbReference type="GO" id="GO:0048038">
    <property type="term" value="F:quinone binding"/>
    <property type="evidence" value="ECO:0007669"/>
    <property type="project" value="UniProtKB-KW"/>
</dbReference>
<accession>G0L3L6</accession>
<name>G0L3L6_ZOBGA</name>
<dbReference type="Gene3D" id="3.50.50.60">
    <property type="entry name" value="FAD/NAD(P)-binding domain"/>
    <property type="match status" value="2"/>
</dbReference>
<evidence type="ECO:0000313" key="9">
    <source>
        <dbReference type="Proteomes" id="UP000008898"/>
    </source>
</evidence>
<dbReference type="Pfam" id="PF07992">
    <property type="entry name" value="Pyr_redox_2"/>
    <property type="match status" value="1"/>
</dbReference>
<dbReference type="AlphaFoldDB" id="G0L3L6"/>
<dbReference type="InterPro" id="IPR036188">
    <property type="entry name" value="FAD/NAD-bd_sf"/>
</dbReference>
<dbReference type="SUPFAM" id="SSF51905">
    <property type="entry name" value="FAD/NAD(P)-binding domain"/>
    <property type="match status" value="2"/>
</dbReference>
<dbReference type="EMBL" id="FP476056">
    <property type="protein sequence ID" value="CAZ98498.1"/>
    <property type="molecule type" value="Genomic_DNA"/>
</dbReference>
<keyword evidence="2" id="KW-0285">Flavoprotein</keyword>
<dbReference type="GO" id="GO:0070224">
    <property type="term" value="F:sulfide:quinone oxidoreductase activity"/>
    <property type="evidence" value="ECO:0007669"/>
    <property type="project" value="TreeGrafter"/>
</dbReference>
<dbReference type="FunFam" id="3.50.50.60:FF:000034">
    <property type="entry name" value="sulfide:quinone oxidoreductase, mitochondrial"/>
    <property type="match status" value="1"/>
</dbReference>
<keyword evidence="6 8" id="KW-0560">Oxidoreductase</keyword>
<keyword evidence="5" id="KW-0809">Transit peptide</keyword>
<evidence type="ECO:0000256" key="4">
    <source>
        <dbReference type="ARBA" id="ARBA00022827"/>
    </source>
</evidence>
<sequence>MVRPFAVWLRQVVWNAACVTNVTEMTHNYAYIYEIPKIILQMSTHHQILIIGGGTAGIMVAAQLIEQKKAKDVAIIEPSDTHYYQPAWTLVGAGTYDYDKTARPMSSVMPKKATWIKDRATGFDPENNTVHTAKQGDFTYDYLVVAPGLAYDFSLVPGLGDAIDKGVVCSNYTDPKHTWEVIKNFKGGTALFTQPTTPIKCGGAPQKIMYLAESYFRKSGVRPKTDVLFATSGTVIFGVKQVAKTLMKVVDRKDINLRFYHKLVAVDGEKQIAWYEMGKDITAGGCVVMSGEDDSECLDESFQYNYKDVEVSQDGDRYGIHYDMLHTAPPSVAPQFVRESPLVNEAGWVDVDPKTMQHKKYPNIFSLGDVSSLPTAKTGAAIRKQAPIVVDNIDTLIKTKHKGNKSYNGYSSCPLVTDYGKMVLAEFDYNNNFTPDPKLKNLLIKDSSKEHWRLWMLKKYGLPYLYWNKMMKGKDV</sequence>
<dbReference type="GO" id="GO:0071949">
    <property type="term" value="F:FAD binding"/>
    <property type="evidence" value="ECO:0007669"/>
    <property type="project" value="TreeGrafter"/>
</dbReference>
<dbReference type="PANTHER" id="PTHR10632:SF2">
    <property type="entry name" value="SULFIDE:QUINONE OXIDOREDUCTASE, MITOCHONDRIAL"/>
    <property type="match status" value="1"/>
</dbReference>
<keyword evidence="4" id="KW-0274">FAD</keyword>
<dbReference type="PANTHER" id="PTHR10632">
    <property type="entry name" value="SULFIDE:QUINONE OXIDOREDUCTASE"/>
    <property type="match status" value="1"/>
</dbReference>
<gene>
    <name evidence="8" type="primary">sqrA</name>
    <name evidence="8" type="ordered locus">zobellia_4363</name>
</gene>
<dbReference type="PATRIC" id="fig|63186.3.peg.4282"/>
<dbReference type="GO" id="GO:0070221">
    <property type="term" value="P:sulfide oxidation, using sulfide:quinone oxidoreductase"/>
    <property type="evidence" value="ECO:0007669"/>
    <property type="project" value="TreeGrafter"/>
</dbReference>
<protein>
    <submittedName>
        <fullName evidence="8">Sulfide:quinone oxidoreductase</fullName>
        <ecNumber evidence="8">1.8.5.-</ecNumber>
    </submittedName>
</protein>
<dbReference type="HOGENOM" id="CLU_030742_2_0_10"/>
<dbReference type="STRING" id="63186.ZOBELLIA_4363"/>
<organism evidence="8 9">
    <name type="scientific">Zobellia galactanivorans (strain DSM 12802 / CCUG 47099 / CIP 106680 / NCIMB 13871 / Dsij)</name>
    <dbReference type="NCBI Taxonomy" id="63186"/>
    <lineage>
        <taxon>Bacteria</taxon>
        <taxon>Pseudomonadati</taxon>
        <taxon>Bacteroidota</taxon>
        <taxon>Flavobacteriia</taxon>
        <taxon>Flavobacteriales</taxon>
        <taxon>Flavobacteriaceae</taxon>
        <taxon>Zobellia</taxon>
    </lineage>
</organism>
<evidence type="ECO:0000259" key="7">
    <source>
        <dbReference type="Pfam" id="PF07992"/>
    </source>
</evidence>
<evidence type="ECO:0000256" key="1">
    <source>
        <dbReference type="ARBA" id="ARBA00001974"/>
    </source>
</evidence>
<evidence type="ECO:0000256" key="2">
    <source>
        <dbReference type="ARBA" id="ARBA00022630"/>
    </source>
</evidence>
<comment type="cofactor">
    <cofactor evidence="1">
        <name>FAD</name>
        <dbReference type="ChEBI" id="CHEBI:57692"/>
    </cofactor>
</comment>
<evidence type="ECO:0000256" key="5">
    <source>
        <dbReference type="ARBA" id="ARBA00022946"/>
    </source>
</evidence>
<dbReference type="InterPro" id="IPR023753">
    <property type="entry name" value="FAD/NAD-binding_dom"/>
</dbReference>
<dbReference type="KEGG" id="zga:ZOBELLIA_4363"/>
<reference evidence="8 9" key="2">
    <citation type="journal article" date="2012" name="Environ. Microbiol.">
        <title>Characterization of the first alginolytic operons in a marine bacterium: from their emergence in marine Flavobacteriia to their independent transfers to marine Proteobacteria and human gut Bacteroides.</title>
        <authorList>
            <person name="Thomas F."/>
            <person name="Barbeyron T."/>
            <person name="Tonon T."/>
            <person name="Genicot S."/>
            <person name="Czjzek M."/>
            <person name="Michel G."/>
        </authorList>
    </citation>
    <scope>NUCLEOTIDE SEQUENCE [LARGE SCALE GENOMIC DNA]</scope>
    <source>
        <strain evidence="9">DSM 12802 / CCUG 47099 / CIP 106680 / NCIMB 13871 / Dsij</strain>
    </source>
</reference>
<keyword evidence="9" id="KW-1185">Reference proteome</keyword>
<evidence type="ECO:0000313" key="8">
    <source>
        <dbReference type="EMBL" id="CAZ98498.1"/>
    </source>
</evidence>
<dbReference type="EC" id="1.8.5.-" evidence="8"/>
<dbReference type="Proteomes" id="UP000008898">
    <property type="component" value="Chromosome"/>
</dbReference>
<feature type="domain" description="FAD/NAD(P)-binding" evidence="7">
    <location>
        <begin position="47"/>
        <end position="163"/>
    </location>
</feature>
<proteinExistence type="predicted"/>
<reference evidence="9" key="1">
    <citation type="submission" date="2009-07" db="EMBL/GenBank/DDBJ databases">
        <title>Complete genome sequence of Zobellia galactanivorans Dsij.</title>
        <authorList>
            <consortium name="Genoscope - CEA"/>
        </authorList>
    </citation>
    <scope>NUCLEOTIDE SEQUENCE [LARGE SCALE GENOMIC DNA]</scope>
    <source>
        <strain evidence="9">DSM 12802 / CCUG 47099 / CIP 106680 / NCIMB 13871 / Dsij</strain>
    </source>
</reference>